<keyword evidence="1" id="KW-1133">Transmembrane helix</keyword>
<sequence length="138" mass="14976">MKCNKNSPKHSGLTLIEVLITLVILGIVSGIAYPTYTQQIRESHRMIALGDMLALQMELERSYNAGYQFNQVVSGGVCQICESEPGRYQFEVVSSATAAYTITAVAQSASGQSKDSCLDQDKTMTLNSTGETTPIACW</sequence>
<dbReference type="OrthoDB" id="5906095at2"/>
<protein>
    <submittedName>
        <fullName evidence="2">Type IV pilus assembly protein PilE</fullName>
    </submittedName>
</protein>
<dbReference type="EMBL" id="FNVG01000015">
    <property type="protein sequence ID" value="SEG46372.1"/>
    <property type="molecule type" value="Genomic_DNA"/>
</dbReference>
<dbReference type="SUPFAM" id="SSF54523">
    <property type="entry name" value="Pili subunits"/>
    <property type="match status" value="1"/>
</dbReference>
<dbReference type="Proteomes" id="UP000236721">
    <property type="component" value="Unassembled WGS sequence"/>
</dbReference>
<reference evidence="3" key="1">
    <citation type="submission" date="2016-10" db="EMBL/GenBank/DDBJ databases">
        <authorList>
            <person name="Varghese N."/>
            <person name="Submissions S."/>
        </authorList>
    </citation>
    <scope>NUCLEOTIDE SEQUENCE [LARGE SCALE GENOMIC DNA]</scope>
    <source>
        <strain evidence="3">CGMCC 1.7062</strain>
    </source>
</reference>
<dbReference type="Pfam" id="PF16732">
    <property type="entry name" value="ComP_DUS"/>
    <property type="match status" value="1"/>
</dbReference>
<accession>A0A1H6ADB9</accession>
<feature type="transmembrane region" description="Helical" evidence="1">
    <location>
        <begin position="12"/>
        <end position="36"/>
    </location>
</feature>
<evidence type="ECO:0000313" key="2">
    <source>
        <dbReference type="EMBL" id="SEG46372.1"/>
    </source>
</evidence>
<dbReference type="PROSITE" id="PS00409">
    <property type="entry name" value="PROKAR_NTER_METHYL"/>
    <property type="match status" value="1"/>
</dbReference>
<keyword evidence="1" id="KW-0812">Transmembrane</keyword>
<dbReference type="InterPro" id="IPR031982">
    <property type="entry name" value="PilE-like"/>
</dbReference>
<dbReference type="Pfam" id="PF07963">
    <property type="entry name" value="N_methyl"/>
    <property type="match status" value="1"/>
</dbReference>
<proteinExistence type="predicted"/>
<dbReference type="Gene3D" id="3.30.700.10">
    <property type="entry name" value="Glycoprotein, Type 4 Pilin"/>
    <property type="match status" value="1"/>
</dbReference>
<keyword evidence="1" id="KW-0472">Membrane</keyword>
<organism evidence="2 3">
    <name type="scientific">Vibrio hangzhouensis</name>
    <dbReference type="NCBI Taxonomy" id="462991"/>
    <lineage>
        <taxon>Bacteria</taxon>
        <taxon>Pseudomonadati</taxon>
        <taxon>Pseudomonadota</taxon>
        <taxon>Gammaproteobacteria</taxon>
        <taxon>Vibrionales</taxon>
        <taxon>Vibrionaceae</taxon>
        <taxon>Vibrio</taxon>
    </lineage>
</organism>
<dbReference type="InterPro" id="IPR012902">
    <property type="entry name" value="N_methyl_site"/>
</dbReference>
<dbReference type="RefSeq" id="WP_103881152.1">
    <property type="nucleotide sequence ID" value="NZ_FNVG01000015.1"/>
</dbReference>
<dbReference type="NCBIfam" id="TIGR02532">
    <property type="entry name" value="IV_pilin_GFxxxE"/>
    <property type="match status" value="1"/>
</dbReference>
<dbReference type="AlphaFoldDB" id="A0A1H6ADB9"/>
<evidence type="ECO:0000256" key="1">
    <source>
        <dbReference type="SAM" id="Phobius"/>
    </source>
</evidence>
<dbReference type="GO" id="GO:0043683">
    <property type="term" value="P:type IV pilus assembly"/>
    <property type="evidence" value="ECO:0007669"/>
    <property type="project" value="InterPro"/>
</dbReference>
<evidence type="ECO:0000313" key="3">
    <source>
        <dbReference type="Proteomes" id="UP000236721"/>
    </source>
</evidence>
<dbReference type="InterPro" id="IPR045584">
    <property type="entry name" value="Pilin-like"/>
</dbReference>
<keyword evidence="3" id="KW-1185">Reference proteome</keyword>
<gene>
    <name evidence="2" type="ORF">SAMN04488244_1158</name>
</gene>
<name>A0A1H6ADB9_9VIBR</name>